<evidence type="ECO:0000256" key="1">
    <source>
        <dbReference type="ARBA" id="ARBA00004651"/>
    </source>
</evidence>
<feature type="transmembrane region" description="Helical" evidence="6">
    <location>
        <begin position="6"/>
        <end position="23"/>
    </location>
</feature>
<keyword evidence="4 6" id="KW-1133">Transmembrane helix</keyword>
<evidence type="ECO:0000256" key="5">
    <source>
        <dbReference type="ARBA" id="ARBA00023136"/>
    </source>
</evidence>
<keyword evidence="5 6" id="KW-0472">Membrane</keyword>
<dbReference type="GO" id="GO:0005886">
    <property type="term" value="C:plasma membrane"/>
    <property type="evidence" value="ECO:0007669"/>
    <property type="project" value="UniProtKB-SubCell"/>
</dbReference>
<comment type="caution">
    <text evidence="8">The sequence shown here is derived from an EMBL/GenBank/DDBJ whole genome shotgun (WGS) entry which is preliminary data.</text>
</comment>
<evidence type="ECO:0000256" key="3">
    <source>
        <dbReference type="ARBA" id="ARBA00022692"/>
    </source>
</evidence>
<evidence type="ECO:0000313" key="8">
    <source>
        <dbReference type="EMBL" id="PIP19217.1"/>
    </source>
</evidence>
<keyword evidence="3 6" id="KW-0812">Transmembrane</keyword>
<keyword evidence="2" id="KW-1003">Cell membrane</keyword>
<comment type="subcellular location">
    <subcellularLocation>
        <location evidence="1">Cell membrane</location>
        <topology evidence="1">Multi-pass membrane protein</topology>
    </subcellularLocation>
</comment>
<organism evidence="8 9">
    <name type="scientific">Candidatus Sherwoodlollariibacterium unditelluris</name>
    <dbReference type="NCBI Taxonomy" id="1974757"/>
    <lineage>
        <taxon>Bacteria</taxon>
        <taxon>Pseudomonadati</taxon>
        <taxon>Candidatus Omnitrophota</taxon>
        <taxon>Candidatus Sherwoodlollariibacterium</taxon>
    </lineage>
</organism>
<dbReference type="AlphaFoldDB" id="A0A2G9YIZ7"/>
<evidence type="ECO:0000256" key="4">
    <source>
        <dbReference type="ARBA" id="ARBA00022989"/>
    </source>
</evidence>
<dbReference type="Pfam" id="PF00482">
    <property type="entry name" value="T2SSF"/>
    <property type="match status" value="1"/>
</dbReference>
<feature type="transmembrane region" description="Helical" evidence="6">
    <location>
        <begin position="83"/>
        <end position="102"/>
    </location>
</feature>
<evidence type="ECO:0000256" key="2">
    <source>
        <dbReference type="ARBA" id="ARBA00022475"/>
    </source>
</evidence>
<gene>
    <name evidence="8" type="ORF">COX41_04045</name>
</gene>
<feature type="domain" description="Type II secretion system protein GspF" evidence="7">
    <location>
        <begin position="145"/>
        <end position="270"/>
    </location>
</feature>
<evidence type="ECO:0000313" key="9">
    <source>
        <dbReference type="Proteomes" id="UP000231292"/>
    </source>
</evidence>
<accession>A0A2G9YIZ7</accession>
<dbReference type="PANTHER" id="PTHR35007">
    <property type="entry name" value="INTEGRAL MEMBRANE PROTEIN-RELATED"/>
    <property type="match status" value="1"/>
</dbReference>
<dbReference type="Proteomes" id="UP000231292">
    <property type="component" value="Unassembled WGS sequence"/>
</dbReference>
<evidence type="ECO:0000259" key="7">
    <source>
        <dbReference type="Pfam" id="PF00482"/>
    </source>
</evidence>
<protein>
    <recommendedName>
        <fullName evidence="7">Type II secretion system protein GspF domain-containing protein</fullName>
    </recommendedName>
</protein>
<feature type="transmembrane region" description="Helical" evidence="6">
    <location>
        <begin position="254"/>
        <end position="279"/>
    </location>
</feature>
<name>A0A2G9YIZ7_9BACT</name>
<sequence length="288" mass="31694">MEIAIFLIIVLAIGLIFVGINLSRPQSAGLRMPGPNGARKFRLPTNFFLNILPFTRGFLEKSGIGAKLKSKIDAAHLRVSSQAFFNIKLLLMIIGCVATVIIMGKVNFIILLLVLGGGYLIPDIYLNGKLKKRKAAIVRVLPETIDLLGLCIEAGLDFSSSVRWVIDKTPPNPMLEELGFVLEEIKWGKPRIQALKDMSRRLDISEINSFVQTIIQAERMGTPVAEAFTILSEDARAQRFHRGERIALKAPIKILLPLIFFIMPVIGIVIGGPILLQFMQGGLGAGLK</sequence>
<evidence type="ECO:0000256" key="6">
    <source>
        <dbReference type="SAM" id="Phobius"/>
    </source>
</evidence>
<proteinExistence type="predicted"/>
<reference evidence="8 9" key="1">
    <citation type="submission" date="2017-09" db="EMBL/GenBank/DDBJ databases">
        <title>Depth-based differentiation of microbial function through sediment-hosted aquifers and enrichment of novel symbionts in the deep terrestrial subsurface.</title>
        <authorList>
            <person name="Probst A.J."/>
            <person name="Ladd B."/>
            <person name="Jarett J.K."/>
            <person name="Geller-Mcgrath D.E."/>
            <person name="Sieber C.M."/>
            <person name="Emerson J.B."/>
            <person name="Anantharaman K."/>
            <person name="Thomas B.C."/>
            <person name="Malmstrom R."/>
            <person name="Stieglmeier M."/>
            <person name="Klingl A."/>
            <person name="Woyke T."/>
            <person name="Ryan C.M."/>
            <person name="Banfield J.F."/>
        </authorList>
    </citation>
    <scope>NUCLEOTIDE SEQUENCE [LARGE SCALE GENOMIC DNA]</scope>
    <source>
        <strain evidence="8">CG23_combo_of_CG06-09_8_20_14_all_41_10</strain>
    </source>
</reference>
<dbReference type="EMBL" id="PCRK01000098">
    <property type="protein sequence ID" value="PIP19217.1"/>
    <property type="molecule type" value="Genomic_DNA"/>
</dbReference>
<dbReference type="PANTHER" id="PTHR35007:SF2">
    <property type="entry name" value="PILUS ASSEMBLE PROTEIN"/>
    <property type="match status" value="1"/>
</dbReference>
<dbReference type="InterPro" id="IPR018076">
    <property type="entry name" value="T2SS_GspF_dom"/>
</dbReference>
<feature type="transmembrane region" description="Helical" evidence="6">
    <location>
        <begin position="108"/>
        <end position="126"/>
    </location>
</feature>